<comment type="caution">
    <text evidence="2">The sequence shown here is derived from an EMBL/GenBank/DDBJ whole genome shotgun (WGS) entry which is preliminary data.</text>
</comment>
<evidence type="ECO:0000313" key="3">
    <source>
        <dbReference type="Proteomes" id="UP000265882"/>
    </source>
</evidence>
<sequence length="690" mass="78366">MTKIFFLQLRALVLHSSLSTVVAVFLMFCGGSAVAETQSYDFVIAAFEDDTYSSRGITPQNKVYSYEQCIGTWGGFKFSSYWRWDLGSAFPSAIPKNAVIRKAYLELTGCFNSTVPVKSTFRALVPDGKWEKNGTYPGFHENNYSAYGLDSIPVMGTQMDWYLADDWTWLSVHRSPDISNLVQRFVSDERYDPAVPDKSYFGLRCYFIESYGASSAYRRAYAQLDPDYYDPPLAPIADYLLPRLHVEWDDEEARENPEGDESTDVFQVADIHDDTFLIWGPWDGNGNYYNDNGYYYTGCTQYDYEHQINGRLDLNCARWRWILDPITRGAVIKSATLKVTGWHEQPPYPAGSFPPGPGYLDLSVSHLVPDGIWDNKTGDGFEDYGMCLLPNGIPGFGNVTEEILPIIPEWTEYTLPHNLGSLVQNFVNSTWDDSYNFFNLLEDRHYEYAKGDYFGLACGTGGWKDNVFQGLTRLSVTWAPREFFSATYYMKNETEGDLVDQEDRDDYEDTFSDGINNNVYSETVQIGNGKKGYWRFGLSVPKYAVIQKASLIYTIPEGSFQLENPVFNTLYAHCWGWHENTGCTTWHGSAGFRKEFLTGTGTNVSCYPTAAYLEAICRNTRSTTEYESCTITDDPHNSVDITKLVQACVDHGHYEPGEYFAIALDNATNSVEIPENSLAVYVEWLMLFKH</sequence>
<dbReference type="EMBL" id="QZKU01000019">
    <property type="protein sequence ID" value="RJP25701.1"/>
    <property type="molecule type" value="Genomic_DNA"/>
</dbReference>
<dbReference type="Proteomes" id="UP000265882">
    <property type="component" value="Unassembled WGS sequence"/>
</dbReference>
<protein>
    <submittedName>
        <fullName evidence="2">Uncharacterized protein</fullName>
    </submittedName>
</protein>
<organism evidence="2 3">
    <name type="scientific">Abyssobacteria bacterium (strain SURF_5)</name>
    <dbReference type="NCBI Taxonomy" id="2093360"/>
    <lineage>
        <taxon>Bacteria</taxon>
        <taxon>Pseudomonadati</taxon>
        <taxon>Candidatus Hydrogenedentota</taxon>
        <taxon>Candidatus Abyssobacteria</taxon>
    </lineage>
</organism>
<reference evidence="2 3" key="1">
    <citation type="journal article" date="2017" name="ISME J.">
        <title>Energy and carbon metabolisms in a deep terrestrial subsurface fluid microbial community.</title>
        <authorList>
            <person name="Momper L."/>
            <person name="Jungbluth S.P."/>
            <person name="Lee M.D."/>
            <person name="Amend J.P."/>
        </authorList>
    </citation>
    <scope>NUCLEOTIDE SEQUENCE [LARGE SCALE GENOMIC DNA]</scope>
    <source>
        <strain evidence="2">SURF_5</strain>
    </source>
</reference>
<accession>A0A3A4PCM8</accession>
<gene>
    <name evidence="2" type="ORF">C4520_02175</name>
</gene>
<feature type="signal peptide" evidence="1">
    <location>
        <begin position="1"/>
        <end position="35"/>
    </location>
</feature>
<name>A0A3A4PCM8_ABYX5</name>
<dbReference type="AlphaFoldDB" id="A0A3A4PCM8"/>
<evidence type="ECO:0000256" key="1">
    <source>
        <dbReference type="SAM" id="SignalP"/>
    </source>
</evidence>
<keyword evidence="1" id="KW-0732">Signal</keyword>
<evidence type="ECO:0000313" key="2">
    <source>
        <dbReference type="EMBL" id="RJP25701.1"/>
    </source>
</evidence>
<proteinExistence type="predicted"/>
<feature type="chain" id="PRO_5044317703" evidence="1">
    <location>
        <begin position="36"/>
        <end position="690"/>
    </location>
</feature>